<feature type="compositionally biased region" description="Pro residues" evidence="1">
    <location>
        <begin position="87"/>
        <end position="112"/>
    </location>
</feature>
<dbReference type="AlphaFoldDB" id="A0A5B7JLV6"/>
<proteinExistence type="predicted"/>
<dbReference type="EMBL" id="VSRR010097173">
    <property type="protein sequence ID" value="MPC94078.1"/>
    <property type="molecule type" value="Genomic_DNA"/>
</dbReference>
<feature type="region of interest" description="Disordered" evidence="1">
    <location>
        <begin position="1"/>
        <end position="123"/>
    </location>
</feature>
<name>A0A5B7JLV6_PORTR</name>
<keyword evidence="3" id="KW-1185">Reference proteome</keyword>
<sequence length="123" mass="12863">MTPRRSRGQPSDKICFSGESGLRCGGGAAVKQQQGSPGGRVARCQQNLNSNASLPASQPTSQPANQPSIHPSSHPAIQPSTTTPCLRPKPPPPPPPLLLRPPLLPLLLPPLPLLHQSSLPSSQ</sequence>
<gene>
    <name evidence="2" type="ORF">E2C01_089230</name>
</gene>
<evidence type="ECO:0000313" key="3">
    <source>
        <dbReference type="Proteomes" id="UP000324222"/>
    </source>
</evidence>
<organism evidence="2 3">
    <name type="scientific">Portunus trituberculatus</name>
    <name type="common">Swimming crab</name>
    <name type="synonym">Neptunus trituberculatus</name>
    <dbReference type="NCBI Taxonomy" id="210409"/>
    <lineage>
        <taxon>Eukaryota</taxon>
        <taxon>Metazoa</taxon>
        <taxon>Ecdysozoa</taxon>
        <taxon>Arthropoda</taxon>
        <taxon>Crustacea</taxon>
        <taxon>Multicrustacea</taxon>
        <taxon>Malacostraca</taxon>
        <taxon>Eumalacostraca</taxon>
        <taxon>Eucarida</taxon>
        <taxon>Decapoda</taxon>
        <taxon>Pleocyemata</taxon>
        <taxon>Brachyura</taxon>
        <taxon>Eubrachyura</taxon>
        <taxon>Portunoidea</taxon>
        <taxon>Portunidae</taxon>
        <taxon>Portuninae</taxon>
        <taxon>Portunus</taxon>
    </lineage>
</organism>
<protein>
    <submittedName>
        <fullName evidence="2">Uncharacterized protein</fullName>
    </submittedName>
</protein>
<comment type="caution">
    <text evidence="2">The sequence shown here is derived from an EMBL/GenBank/DDBJ whole genome shotgun (WGS) entry which is preliminary data.</text>
</comment>
<evidence type="ECO:0000313" key="2">
    <source>
        <dbReference type="EMBL" id="MPC94078.1"/>
    </source>
</evidence>
<reference evidence="2 3" key="1">
    <citation type="submission" date="2019-05" db="EMBL/GenBank/DDBJ databases">
        <title>Another draft genome of Portunus trituberculatus and its Hox gene families provides insights of decapod evolution.</title>
        <authorList>
            <person name="Jeong J.-H."/>
            <person name="Song I."/>
            <person name="Kim S."/>
            <person name="Choi T."/>
            <person name="Kim D."/>
            <person name="Ryu S."/>
            <person name="Kim W."/>
        </authorList>
    </citation>
    <scope>NUCLEOTIDE SEQUENCE [LARGE SCALE GENOMIC DNA]</scope>
    <source>
        <tissue evidence="2">Muscle</tissue>
    </source>
</reference>
<accession>A0A5B7JLV6</accession>
<dbReference type="Proteomes" id="UP000324222">
    <property type="component" value="Unassembled WGS sequence"/>
</dbReference>
<feature type="compositionally biased region" description="Polar residues" evidence="1">
    <location>
        <begin position="44"/>
        <end position="71"/>
    </location>
</feature>
<evidence type="ECO:0000256" key="1">
    <source>
        <dbReference type="SAM" id="MobiDB-lite"/>
    </source>
</evidence>